<protein>
    <recommendedName>
        <fullName evidence="1">Wadjet protein JetD C-terminal domain-containing protein</fullName>
    </recommendedName>
</protein>
<feature type="domain" description="Wadjet protein JetD C-terminal" evidence="1">
    <location>
        <begin position="308"/>
        <end position="412"/>
    </location>
</feature>
<dbReference type="Proteomes" id="UP001500192">
    <property type="component" value="Unassembled WGS sequence"/>
</dbReference>
<evidence type="ECO:0000313" key="2">
    <source>
        <dbReference type="EMBL" id="GAA5153688.1"/>
    </source>
</evidence>
<organism evidence="2 3">
    <name type="scientific">Amycolatopsis dongchuanensis</name>
    <dbReference type="NCBI Taxonomy" id="1070866"/>
    <lineage>
        <taxon>Bacteria</taxon>
        <taxon>Bacillati</taxon>
        <taxon>Actinomycetota</taxon>
        <taxon>Actinomycetes</taxon>
        <taxon>Pseudonocardiales</taxon>
        <taxon>Pseudonocardiaceae</taxon>
        <taxon>Amycolatopsis</taxon>
    </lineage>
</organism>
<evidence type="ECO:0000259" key="1">
    <source>
        <dbReference type="Pfam" id="PF09983"/>
    </source>
</evidence>
<dbReference type="InterPro" id="IPR024534">
    <property type="entry name" value="JetD_C"/>
</dbReference>
<dbReference type="Pfam" id="PF09983">
    <property type="entry name" value="JetD_C"/>
    <property type="match status" value="1"/>
</dbReference>
<keyword evidence="3" id="KW-1185">Reference proteome</keyword>
<name>A0ABP9Q426_9PSEU</name>
<dbReference type="EMBL" id="BAABIB010000018">
    <property type="protein sequence ID" value="GAA5153688.1"/>
    <property type="molecule type" value="Genomic_DNA"/>
</dbReference>
<evidence type="ECO:0000313" key="3">
    <source>
        <dbReference type="Proteomes" id="UP001500192"/>
    </source>
</evidence>
<sequence length="466" mass="50934">MGEDYVPILGELAGRSVVPLTDVPAGMRAVTVPVKRDGETRVPRDRRGRIKPVRVDLVAATQPALFEPPDSLSKADLIWVLSKNSRRWGSVARRFGNRSGEVAAGLVRQGGIVLRCAVDRDQLRLGSPEGWSLSRAWREQSADVLAELRPRRDPDEVRKELMRLLDGVEGPATLVAERELLRAVPAGSPLTVPAGTFTAAKSWVTYEASLLAAAAWVALDHVPDLTELAGLAWGDTHITWSTARSIVFSQLIEQDFATAVKRADIDIRMRGPLIWRQGSAIADARRAHPWIGLPRDGMRLAGELEYSGVGVLLVENAASFQEVCADPQISGKWLCIWGKGKAIVTAAELINALQVTRVVTWLDLDAAGLEIFAMLAERVSCEVIPVGMDFELWEAGRPRTRRIPEENDKAIREDKALAAKLIERLPASLREVAVGIMQTGKSVEQQTLHQQILPVLPGILEGLSAT</sequence>
<comment type="caution">
    <text evidence="2">The sequence shown here is derived from an EMBL/GenBank/DDBJ whole genome shotgun (WGS) entry which is preliminary data.</text>
</comment>
<gene>
    <name evidence="2" type="ORF">GCM10023214_07070</name>
</gene>
<reference evidence="3" key="1">
    <citation type="journal article" date="2019" name="Int. J. Syst. Evol. Microbiol.">
        <title>The Global Catalogue of Microorganisms (GCM) 10K type strain sequencing project: providing services to taxonomists for standard genome sequencing and annotation.</title>
        <authorList>
            <consortium name="The Broad Institute Genomics Platform"/>
            <consortium name="The Broad Institute Genome Sequencing Center for Infectious Disease"/>
            <person name="Wu L."/>
            <person name="Ma J."/>
        </authorList>
    </citation>
    <scope>NUCLEOTIDE SEQUENCE [LARGE SCALE GENOMIC DNA]</scope>
    <source>
        <strain evidence="3">JCM 18054</strain>
    </source>
</reference>
<proteinExistence type="predicted"/>
<dbReference type="RefSeq" id="WP_346052049.1">
    <property type="nucleotide sequence ID" value="NZ_BAABIB010000018.1"/>
</dbReference>
<accession>A0ABP9Q426</accession>